<dbReference type="InterPro" id="IPR050261">
    <property type="entry name" value="FrsA_esterase"/>
</dbReference>
<evidence type="ECO:0000313" key="6">
    <source>
        <dbReference type="Proteomes" id="UP000194873"/>
    </source>
</evidence>
<protein>
    <recommendedName>
        <fullName evidence="4">AB hydrolase-1 domain-containing protein</fullName>
    </recommendedName>
</protein>
<evidence type="ECO:0000256" key="3">
    <source>
        <dbReference type="SAM" id="SignalP"/>
    </source>
</evidence>
<proteinExistence type="inferred from homology"/>
<comment type="caution">
    <text evidence="5">The sequence shown here is derived from an EMBL/GenBank/DDBJ whole genome shotgun (WGS) entry which is preliminary data.</text>
</comment>
<keyword evidence="1" id="KW-0378">Hydrolase</keyword>
<name>A0A243W6V0_9BACT</name>
<dbReference type="EMBL" id="MTSE01000024">
    <property type="protein sequence ID" value="OUJ70285.1"/>
    <property type="molecule type" value="Genomic_DNA"/>
</dbReference>
<dbReference type="RefSeq" id="WP_086596781.1">
    <property type="nucleotide sequence ID" value="NZ_MTSE01000024.1"/>
</dbReference>
<evidence type="ECO:0000313" key="5">
    <source>
        <dbReference type="EMBL" id="OUJ70285.1"/>
    </source>
</evidence>
<dbReference type="AlphaFoldDB" id="A0A243W6V0"/>
<dbReference type="GO" id="GO:0052689">
    <property type="term" value="F:carboxylic ester hydrolase activity"/>
    <property type="evidence" value="ECO:0007669"/>
    <property type="project" value="UniProtKB-ARBA"/>
</dbReference>
<accession>A0A243W6V0</accession>
<evidence type="ECO:0000256" key="2">
    <source>
        <dbReference type="ARBA" id="ARBA00038115"/>
    </source>
</evidence>
<dbReference type="Proteomes" id="UP000194873">
    <property type="component" value="Unassembled WGS sequence"/>
</dbReference>
<organism evidence="5 6">
    <name type="scientific">Hymenobacter crusticola</name>
    <dbReference type="NCBI Taxonomy" id="1770526"/>
    <lineage>
        <taxon>Bacteria</taxon>
        <taxon>Pseudomonadati</taxon>
        <taxon>Bacteroidota</taxon>
        <taxon>Cytophagia</taxon>
        <taxon>Cytophagales</taxon>
        <taxon>Hymenobacteraceae</taxon>
        <taxon>Hymenobacter</taxon>
    </lineage>
</organism>
<dbReference type="SUPFAM" id="SSF53474">
    <property type="entry name" value="alpha/beta-Hydrolases"/>
    <property type="match status" value="1"/>
</dbReference>
<reference evidence="5 6" key="1">
    <citation type="submission" date="2017-01" db="EMBL/GenBank/DDBJ databases">
        <title>A new Hymenobacter.</title>
        <authorList>
            <person name="Liang Y."/>
            <person name="Feng F."/>
        </authorList>
    </citation>
    <scope>NUCLEOTIDE SEQUENCE [LARGE SCALE GENOMIC DNA]</scope>
    <source>
        <strain evidence="5">MIMBbqt21</strain>
    </source>
</reference>
<dbReference type="PANTHER" id="PTHR22946">
    <property type="entry name" value="DIENELACTONE HYDROLASE DOMAIN-CONTAINING PROTEIN-RELATED"/>
    <property type="match status" value="1"/>
</dbReference>
<dbReference type="InterPro" id="IPR000073">
    <property type="entry name" value="AB_hydrolase_1"/>
</dbReference>
<feature type="signal peptide" evidence="3">
    <location>
        <begin position="1"/>
        <end position="21"/>
    </location>
</feature>
<sequence>MPLFRVLCLFVLLLVATRSWASKPLPEWIATPDAMGLAYHSLTLRTPDHTTLAAWLVAPTPGSVAQHTTLVLAGNDYGNMSYQLYQASALAQAGYQVLLFDYRGFGHSSAFAIDRNQLYYPEFVTDLRTAVRVMRKHFPRERVGIIGYSMGTILGSMVAATTRLDCLITDSYLGNLSALVAHQLATTQRVITLPPAAAQYTRVAPRVHCPWLLIAGSQDTQAPLADSMAVAQAAHPRQHRQLLTVACGHLGAMEKLTEQEYGDAYTRAITQFLLAARP</sequence>
<dbReference type="Gene3D" id="3.40.50.1820">
    <property type="entry name" value="alpha/beta hydrolase"/>
    <property type="match status" value="1"/>
</dbReference>
<gene>
    <name evidence="5" type="ORF">BXP70_24635</name>
</gene>
<keyword evidence="6" id="KW-1185">Reference proteome</keyword>
<evidence type="ECO:0000259" key="4">
    <source>
        <dbReference type="Pfam" id="PF00561"/>
    </source>
</evidence>
<dbReference type="OrthoDB" id="9777090at2"/>
<dbReference type="Pfam" id="PF00561">
    <property type="entry name" value="Abhydrolase_1"/>
    <property type="match status" value="1"/>
</dbReference>
<feature type="chain" id="PRO_5012241538" description="AB hydrolase-1 domain-containing protein" evidence="3">
    <location>
        <begin position="22"/>
        <end position="278"/>
    </location>
</feature>
<evidence type="ECO:0000256" key="1">
    <source>
        <dbReference type="ARBA" id="ARBA00022801"/>
    </source>
</evidence>
<dbReference type="InterPro" id="IPR029058">
    <property type="entry name" value="AB_hydrolase_fold"/>
</dbReference>
<comment type="similarity">
    <text evidence="2">Belongs to the AB hydrolase superfamily. FUS2 hydrolase family.</text>
</comment>
<feature type="domain" description="AB hydrolase-1" evidence="4">
    <location>
        <begin position="79"/>
        <end position="171"/>
    </location>
</feature>
<dbReference type="PANTHER" id="PTHR22946:SF9">
    <property type="entry name" value="POLYKETIDE TRANSFERASE AF380"/>
    <property type="match status" value="1"/>
</dbReference>
<keyword evidence="3" id="KW-0732">Signal</keyword>